<organism evidence="3 4">
    <name type="scientific">Blepharisma stoltei</name>
    <dbReference type="NCBI Taxonomy" id="1481888"/>
    <lineage>
        <taxon>Eukaryota</taxon>
        <taxon>Sar</taxon>
        <taxon>Alveolata</taxon>
        <taxon>Ciliophora</taxon>
        <taxon>Postciliodesmatophora</taxon>
        <taxon>Heterotrichea</taxon>
        <taxon>Heterotrichida</taxon>
        <taxon>Blepharismidae</taxon>
        <taxon>Blepharisma</taxon>
    </lineage>
</organism>
<feature type="region of interest" description="Disordered" evidence="1">
    <location>
        <begin position="393"/>
        <end position="424"/>
    </location>
</feature>
<feature type="domain" description="STIL N-terminal" evidence="2">
    <location>
        <begin position="139"/>
        <end position="272"/>
    </location>
</feature>
<gene>
    <name evidence="3" type="ORF">BSTOLATCC_MIC39568</name>
</gene>
<keyword evidence="4" id="KW-1185">Reference proteome</keyword>
<name>A0AAU9JFU9_9CILI</name>
<accession>A0AAU9JFU9</accession>
<dbReference type="Proteomes" id="UP001162131">
    <property type="component" value="Unassembled WGS sequence"/>
</dbReference>
<evidence type="ECO:0000313" key="4">
    <source>
        <dbReference type="Proteomes" id="UP001162131"/>
    </source>
</evidence>
<evidence type="ECO:0000313" key="3">
    <source>
        <dbReference type="EMBL" id="CAG9325779.1"/>
    </source>
</evidence>
<dbReference type="Pfam" id="PF15253">
    <property type="entry name" value="STIL_N"/>
    <property type="match status" value="1"/>
</dbReference>
<comment type="caution">
    <text evidence="3">The sequence shown here is derived from an EMBL/GenBank/DDBJ whole genome shotgun (WGS) entry which is preliminary data.</text>
</comment>
<dbReference type="EMBL" id="CAJZBQ010000039">
    <property type="protein sequence ID" value="CAG9325779.1"/>
    <property type="molecule type" value="Genomic_DNA"/>
</dbReference>
<evidence type="ECO:0000259" key="2">
    <source>
        <dbReference type="Pfam" id="PF15253"/>
    </source>
</evidence>
<evidence type="ECO:0000256" key="1">
    <source>
        <dbReference type="SAM" id="MobiDB-lite"/>
    </source>
</evidence>
<feature type="compositionally biased region" description="Low complexity" evidence="1">
    <location>
        <begin position="405"/>
        <end position="421"/>
    </location>
</feature>
<sequence length="444" mass="50382">MQDSLIYWEKPIISSFQFTSLWECSKSELCMEISFDESLPTFQIAGDVLEEICHRNKNCVLKSFKSKENKFCIEEVSWEPSNNGDYSVPLQTSNITPTQIERSCDWALHKADSAIDLISRLPEAFDYIITLASYTIKEKIEFSWSWIYPKASFQFKILPSFKIISNPLSKQLTHKSSEKFRTGLLTMDSLGRVIALLGTDPMVQQYPCVGIWVSGLNENKRSSKLSLWSACFHYTQSKKIKRLSSSQEKLSFMMVIFNKKVSFYEVNLDESATWNLHSVSIETTNLNKPLLVSASLLNNPQLNSPSNGLRTARFGESPSLDCSISDILSQSQSDVSYFGPQSESFSRDQEIKKLQDQITNLTNLITNLPNVLMKTPSKCTIGTNTTFEVAKESPISPHSESTQCYSDYSSPEESSFRSKSFWDSPNSSIPKIMYNSRENTFEGI</sequence>
<protein>
    <recommendedName>
        <fullName evidence="2">STIL N-terminal domain-containing protein</fullName>
    </recommendedName>
</protein>
<reference evidence="3" key="1">
    <citation type="submission" date="2021-09" db="EMBL/GenBank/DDBJ databases">
        <authorList>
            <consortium name="AG Swart"/>
            <person name="Singh M."/>
            <person name="Singh A."/>
            <person name="Seah K."/>
            <person name="Emmerich C."/>
        </authorList>
    </citation>
    <scope>NUCLEOTIDE SEQUENCE</scope>
    <source>
        <strain evidence="3">ATCC30299</strain>
    </source>
</reference>
<dbReference type="AlphaFoldDB" id="A0AAU9JFU9"/>
<dbReference type="InterPro" id="IPR057731">
    <property type="entry name" value="STIL_N"/>
</dbReference>
<proteinExistence type="predicted"/>